<organism evidence="1 2">
    <name type="scientific">Pontibacillus yanchengensis</name>
    <dbReference type="NCBI Taxonomy" id="462910"/>
    <lineage>
        <taxon>Bacteria</taxon>
        <taxon>Bacillati</taxon>
        <taxon>Bacillota</taxon>
        <taxon>Bacilli</taxon>
        <taxon>Bacillales</taxon>
        <taxon>Bacillaceae</taxon>
        <taxon>Pontibacillus</taxon>
    </lineage>
</organism>
<dbReference type="Proteomes" id="UP000468638">
    <property type="component" value="Unassembled WGS sequence"/>
</dbReference>
<evidence type="ECO:0000313" key="1">
    <source>
        <dbReference type="EMBL" id="MYL35425.1"/>
    </source>
</evidence>
<gene>
    <name evidence="1" type="ORF">GLW05_17740</name>
</gene>
<proteinExistence type="predicted"/>
<dbReference type="OrthoDB" id="2911825at2"/>
<evidence type="ECO:0000313" key="2">
    <source>
        <dbReference type="Proteomes" id="UP000468638"/>
    </source>
</evidence>
<name>A0A6I5A502_9BACI</name>
<accession>A0A6I5A502</accession>
<sequence length="195" mass="21935">MEKLVNMDFDTTQVKVEITEGMSEEDILKKAQETFAQRILEGKSGRCKYNIAEADGMSLQESKVGQVVSVKDEKGYGVIIEVKPNRKFPLSVALPKGVVQVKPFIVKKETTTNVDKVIESLGRKEFEKEIGWFDGHAGFLFNGKDVVPVIFGKGTKAYYYVHPVSLDAEGRVYKLKQPQLTQVFDDKQEAEKRIG</sequence>
<comment type="caution">
    <text evidence="1">The sequence shown here is derived from an EMBL/GenBank/DDBJ whole genome shotgun (WGS) entry which is preliminary data.</text>
</comment>
<protein>
    <submittedName>
        <fullName evidence="1">Uncharacterized protein</fullName>
    </submittedName>
</protein>
<dbReference type="RefSeq" id="WP_160850600.1">
    <property type="nucleotide sequence ID" value="NZ_WMEQ01000017.1"/>
</dbReference>
<dbReference type="EMBL" id="WMEQ01000017">
    <property type="protein sequence ID" value="MYL35425.1"/>
    <property type="molecule type" value="Genomic_DNA"/>
</dbReference>
<reference evidence="1 2" key="1">
    <citation type="submission" date="2019-11" db="EMBL/GenBank/DDBJ databases">
        <title>Genome sequences of 17 halophilic strains isolated from different environments.</title>
        <authorList>
            <person name="Furrow R.E."/>
        </authorList>
    </citation>
    <scope>NUCLEOTIDE SEQUENCE [LARGE SCALE GENOMIC DNA]</scope>
    <source>
        <strain evidence="1 2">22514_16_FS</strain>
    </source>
</reference>
<dbReference type="AlphaFoldDB" id="A0A6I5A502"/>